<accession>A0A238FL50</accession>
<feature type="region of interest" description="Disordered" evidence="10">
    <location>
        <begin position="385"/>
        <end position="411"/>
    </location>
</feature>
<evidence type="ECO:0000256" key="2">
    <source>
        <dbReference type="ARBA" id="ARBA00009808"/>
    </source>
</evidence>
<comment type="similarity">
    <text evidence="2">Belongs to the sphingosine N-acyltransferase family.</text>
</comment>
<dbReference type="GO" id="GO:0046513">
    <property type="term" value="P:ceramide biosynthetic process"/>
    <property type="evidence" value="ECO:0007669"/>
    <property type="project" value="InterPro"/>
</dbReference>
<evidence type="ECO:0000256" key="9">
    <source>
        <dbReference type="PROSITE-ProRule" id="PRU00205"/>
    </source>
</evidence>
<dbReference type="Proteomes" id="UP000198372">
    <property type="component" value="Unassembled WGS sequence"/>
</dbReference>
<evidence type="ECO:0000313" key="13">
    <source>
        <dbReference type="Proteomes" id="UP000198372"/>
    </source>
</evidence>
<dbReference type="STRING" id="269621.A0A238FL50"/>
<name>A0A238FL50_9BASI</name>
<dbReference type="EMBL" id="FMSP01000018">
    <property type="protein sequence ID" value="SCV73509.1"/>
    <property type="molecule type" value="Genomic_DNA"/>
</dbReference>
<gene>
    <name evidence="12" type="ORF">BQ2448_7435</name>
</gene>
<evidence type="ECO:0000256" key="8">
    <source>
        <dbReference type="ARBA" id="ARBA00023180"/>
    </source>
</evidence>
<keyword evidence="7 9" id="KW-0472">Membrane</keyword>
<dbReference type="GO" id="GO:0005789">
    <property type="term" value="C:endoplasmic reticulum membrane"/>
    <property type="evidence" value="ECO:0007669"/>
    <property type="project" value="UniProtKB-SubCell"/>
</dbReference>
<evidence type="ECO:0000313" key="12">
    <source>
        <dbReference type="EMBL" id="SCV73509.1"/>
    </source>
</evidence>
<evidence type="ECO:0000256" key="3">
    <source>
        <dbReference type="ARBA" id="ARBA00022679"/>
    </source>
</evidence>
<dbReference type="PANTHER" id="PTHR12560">
    <property type="entry name" value="LONGEVITY ASSURANCE FACTOR 1 LAG1"/>
    <property type="match status" value="1"/>
</dbReference>
<evidence type="ECO:0000256" key="4">
    <source>
        <dbReference type="ARBA" id="ARBA00022692"/>
    </source>
</evidence>
<proteinExistence type="inferred from homology"/>
<evidence type="ECO:0000256" key="1">
    <source>
        <dbReference type="ARBA" id="ARBA00004477"/>
    </source>
</evidence>
<keyword evidence="6" id="KW-1133">Transmembrane helix</keyword>
<dbReference type="GO" id="GO:0050291">
    <property type="term" value="F:sphingosine N-acyltransferase activity"/>
    <property type="evidence" value="ECO:0007669"/>
    <property type="project" value="InterPro"/>
</dbReference>
<protein>
    <submittedName>
        <fullName evidence="12">BQ2448_7435 protein</fullName>
    </submittedName>
</protein>
<dbReference type="Pfam" id="PF03798">
    <property type="entry name" value="TRAM_LAG1_CLN8"/>
    <property type="match status" value="1"/>
</dbReference>
<keyword evidence="13" id="KW-1185">Reference proteome</keyword>
<dbReference type="InterPro" id="IPR016439">
    <property type="entry name" value="Lag1/Lac1-like"/>
</dbReference>
<dbReference type="PANTHER" id="PTHR12560:SF11">
    <property type="entry name" value="CERAMIDE SYNTHASE LAC1-RELATED"/>
    <property type="match status" value="1"/>
</dbReference>
<comment type="subcellular location">
    <subcellularLocation>
        <location evidence="1">Endoplasmic reticulum membrane</location>
        <topology evidence="1">Multi-pass membrane protein</topology>
    </subcellularLocation>
</comment>
<evidence type="ECO:0000256" key="5">
    <source>
        <dbReference type="ARBA" id="ARBA00022824"/>
    </source>
</evidence>
<evidence type="ECO:0000256" key="10">
    <source>
        <dbReference type="SAM" id="MobiDB-lite"/>
    </source>
</evidence>
<sequence>MARQRSNSVKEALRQLEPTPCASERRTYPTRQHAVSAVVSPLTRWLVQPTESLKLIALTFGAWAAIEYTRPAELSNPLSPLLFISYSLVPALNETTPRFDKGPLDLAFVLFYIVVLSFLRGATTRFVVRPIARRLGLSSESKLQRFMEQAYAIVYFSASGSFGLWVMSHQKSWWYNTEHFWLEYPHWRMEGRLKSYYLLQLAYWCQQMLVLILGLEKPRSDFKELVIHHVVTLWLVGWSYLLNLTMIGTAIFVSMDLPDICLAVGAGLSKCLNYLNFQRISECSFVLFLCVWNYMRHYLNIRILFSVWNEFDLIPHEYRSWTATANHPNGWWLLYGRQTLILPPWLKYQIFAPIMALQLVNTFWSFLIWRILWRMIAGIPAVDTREDGEESDDGRQSATRSAAAISTKKTQ</sequence>
<dbReference type="InterPro" id="IPR006634">
    <property type="entry name" value="TLC-dom"/>
</dbReference>
<keyword evidence="4 9" id="KW-0812">Transmembrane</keyword>
<evidence type="ECO:0000256" key="7">
    <source>
        <dbReference type="ARBA" id="ARBA00023136"/>
    </source>
</evidence>
<dbReference type="PROSITE" id="PS50922">
    <property type="entry name" value="TLC"/>
    <property type="match status" value="1"/>
</dbReference>
<reference evidence="13" key="1">
    <citation type="submission" date="2016-09" db="EMBL/GenBank/DDBJ databases">
        <authorList>
            <person name="Jeantristanb JTB J.-T."/>
            <person name="Ricardo R."/>
        </authorList>
    </citation>
    <scope>NUCLEOTIDE SEQUENCE [LARGE SCALE GENOMIC DNA]</scope>
</reference>
<dbReference type="PIRSF" id="PIRSF005225">
    <property type="entry name" value="LAG1_LAC1"/>
    <property type="match status" value="1"/>
</dbReference>
<keyword evidence="8" id="KW-0325">Glycoprotein</keyword>
<evidence type="ECO:0000259" key="11">
    <source>
        <dbReference type="PROSITE" id="PS50922"/>
    </source>
</evidence>
<feature type="domain" description="TLC" evidence="11">
    <location>
        <begin position="141"/>
        <end position="377"/>
    </location>
</feature>
<keyword evidence="3" id="KW-0808">Transferase</keyword>
<dbReference type="AlphaFoldDB" id="A0A238FL50"/>
<organism evidence="12 13">
    <name type="scientific">Microbotryum intermedium</name>
    <dbReference type="NCBI Taxonomy" id="269621"/>
    <lineage>
        <taxon>Eukaryota</taxon>
        <taxon>Fungi</taxon>
        <taxon>Dikarya</taxon>
        <taxon>Basidiomycota</taxon>
        <taxon>Pucciniomycotina</taxon>
        <taxon>Microbotryomycetes</taxon>
        <taxon>Microbotryales</taxon>
        <taxon>Microbotryaceae</taxon>
        <taxon>Microbotryum</taxon>
    </lineage>
</organism>
<dbReference type="SMART" id="SM00724">
    <property type="entry name" value="TLC"/>
    <property type="match status" value="1"/>
</dbReference>
<evidence type="ECO:0000256" key="6">
    <source>
        <dbReference type="ARBA" id="ARBA00022989"/>
    </source>
</evidence>
<dbReference type="OrthoDB" id="3053196at2759"/>
<keyword evidence="5" id="KW-0256">Endoplasmic reticulum</keyword>